<protein>
    <recommendedName>
        <fullName evidence="5">Integral membrane protein</fullName>
    </recommendedName>
</protein>
<name>A0A9W9HGR2_9EURO</name>
<feature type="compositionally biased region" description="Polar residues" evidence="1">
    <location>
        <begin position="192"/>
        <end position="207"/>
    </location>
</feature>
<dbReference type="PANTHER" id="PTHR35872:SF2">
    <property type="entry name" value="INTEGRAL MEMBRANE PROTEIN (AFU_ORTHOLOGUE AFUA_5G07110)"/>
    <property type="match status" value="1"/>
</dbReference>
<evidence type="ECO:0000256" key="2">
    <source>
        <dbReference type="SAM" id="Phobius"/>
    </source>
</evidence>
<evidence type="ECO:0008006" key="5">
    <source>
        <dbReference type="Google" id="ProtNLM"/>
    </source>
</evidence>
<feature type="transmembrane region" description="Helical" evidence="2">
    <location>
        <begin position="548"/>
        <end position="572"/>
    </location>
</feature>
<dbReference type="Pfam" id="PF11204">
    <property type="entry name" value="DUF2985"/>
    <property type="match status" value="1"/>
</dbReference>
<proteinExistence type="predicted"/>
<keyword evidence="2" id="KW-1133">Transmembrane helix</keyword>
<dbReference type="GeneID" id="81400717"/>
<comment type="caution">
    <text evidence="3">The sequence shown here is derived from an EMBL/GenBank/DDBJ whole genome shotgun (WGS) entry which is preliminary data.</text>
</comment>
<reference evidence="3" key="2">
    <citation type="journal article" date="2023" name="IMA Fungus">
        <title>Comparative genomic study of the Penicillium genus elucidates a diverse pangenome and 15 lateral gene transfer events.</title>
        <authorList>
            <person name="Petersen C."/>
            <person name="Sorensen T."/>
            <person name="Nielsen M.R."/>
            <person name="Sondergaard T.E."/>
            <person name="Sorensen J.L."/>
            <person name="Fitzpatrick D.A."/>
            <person name="Frisvad J.C."/>
            <person name="Nielsen K.L."/>
        </authorList>
    </citation>
    <scope>NUCLEOTIDE SEQUENCE</scope>
    <source>
        <strain evidence="3">IBT 22155</strain>
    </source>
</reference>
<dbReference type="AlphaFoldDB" id="A0A9W9HGR2"/>
<feature type="compositionally biased region" description="Polar residues" evidence="1">
    <location>
        <begin position="59"/>
        <end position="77"/>
    </location>
</feature>
<feature type="transmembrane region" description="Helical" evidence="2">
    <location>
        <begin position="392"/>
        <end position="415"/>
    </location>
</feature>
<feature type="compositionally biased region" description="Acidic residues" evidence="1">
    <location>
        <begin position="267"/>
        <end position="280"/>
    </location>
</feature>
<evidence type="ECO:0000313" key="3">
    <source>
        <dbReference type="EMBL" id="KAJ5146239.1"/>
    </source>
</evidence>
<accession>A0A9W9HGR2</accession>
<keyword evidence="2" id="KW-0812">Transmembrane</keyword>
<keyword evidence="4" id="KW-1185">Reference proteome</keyword>
<sequence>MDPIEPADDQNAPNGNPQGSQPIDAGSARPAGPTPLRTRGDSRTRRPSIRLSRFPSIPSLDNINQQASQPETQTPNFERQPIRSPPPNEEDEAGLSGRRRSSSEPHPGRWSSPPPNVLTRVTTPMGMMPVTEESSHQSPTPTSPAPILPTHSTQSDVDLPGSGRLEPPPAVLRPAGRLRRTSQAALNRFSRNRASTISGAAPTLNSQDEQRDNEYGSHVVDVLDVIDPEVSALSTLTNVQNSLFIPNLGGFINRMPTYTITRPQYSSDEEQGTTTDEGEPPEGVQPKDRPELGQLRQFETMSSLWRGPKYAVIPEGRGLEGWSREDYAELNDHVRHMLHSRRSKFKRSMKGFRQYVRKPLGFLVTLYATLITLFGLAWVLFLIGWINVGGRQIYVVNVIDNVLVALFAIMGDGLAPFRAVDTYHMSFIAHYTFLSWKVRRKRALPGLKDKNDLPTKPEKDVDVEFGQTSKEDEHEFSVLDARQQLRLMHHQNKFAKSHTFYKPHETLTHHAFPLRLLIAIVVILDCHSLLQIALGACTWSMEDPNKRPFALTTVILCCSITCNIAGGVMIMIGDRRTRKKDVVERLFRQELTEEAMRKMEKKKIKEERRSAQIERSSAQIEGSNAQIERHSAQIDRSASGGP</sequence>
<organism evidence="3 4">
    <name type="scientific">Penicillium bovifimosum</name>
    <dbReference type="NCBI Taxonomy" id="126998"/>
    <lineage>
        <taxon>Eukaryota</taxon>
        <taxon>Fungi</taxon>
        <taxon>Dikarya</taxon>
        <taxon>Ascomycota</taxon>
        <taxon>Pezizomycotina</taxon>
        <taxon>Eurotiomycetes</taxon>
        <taxon>Eurotiomycetidae</taxon>
        <taxon>Eurotiales</taxon>
        <taxon>Aspergillaceae</taxon>
        <taxon>Penicillium</taxon>
    </lineage>
</organism>
<feature type="region of interest" description="Disordered" evidence="1">
    <location>
        <begin position="1"/>
        <end position="212"/>
    </location>
</feature>
<gene>
    <name evidence="3" type="ORF">N7515_000803</name>
</gene>
<feature type="compositionally biased region" description="Polar residues" evidence="1">
    <location>
        <begin position="613"/>
        <end position="626"/>
    </location>
</feature>
<feature type="compositionally biased region" description="Polar residues" evidence="1">
    <location>
        <begin position="11"/>
        <end position="21"/>
    </location>
</feature>
<feature type="region of interest" description="Disordered" evidence="1">
    <location>
        <begin position="598"/>
        <end position="642"/>
    </location>
</feature>
<feature type="transmembrane region" description="Helical" evidence="2">
    <location>
        <begin position="360"/>
        <end position="386"/>
    </location>
</feature>
<feature type="transmembrane region" description="Helical" evidence="2">
    <location>
        <begin position="516"/>
        <end position="536"/>
    </location>
</feature>
<keyword evidence="2" id="KW-0472">Membrane</keyword>
<reference evidence="3" key="1">
    <citation type="submission" date="2022-11" db="EMBL/GenBank/DDBJ databases">
        <authorList>
            <person name="Petersen C."/>
        </authorList>
    </citation>
    <scope>NUCLEOTIDE SEQUENCE</scope>
    <source>
        <strain evidence="3">IBT 22155</strain>
    </source>
</reference>
<dbReference type="InterPro" id="IPR021369">
    <property type="entry name" value="DUF2985"/>
</dbReference>
<dbReference type="OrthoDB" id="3365211at2759"/>
<feature type="region of interest" description="Disordered" evidence="1">
    <location>
        <begin position="263"/>
        <end position="291"/>
    </location>
</feature>
<dbReference type="PANTHER" id="PTHR35872">
    <property type="entry name" value="INTEGRAL MEMBRANE PROTEIN (AFU_ORTHOLOGUE AFUA_5G07110)"/>
    <property type="match status" value="1"/>
</dbReference>
<evidence type="ECO:0000313" key="4">
    <source>
        <dbReference type="Proteomes" id="UP001149079"/>
    </source>
</evidence>
<dbReference type="RefSeq" id="XP_056526713.1">
    <property type="nucleotide sequence ID" value="XM_056661547.1"/>
</dbReference>
<dbReference type="Proteomes" id="UP001149079">
    <property type="component" value="Unassembled WGS sequence"/>
</dbReference>
<dbReference type="EMBL" id="JAPQKL010000001">
    <property type="protein sequence ID" value="KAJ5146239.1"/>
    <property type="molecule type" value="Genomic_DNA"/>
</dbReference>
<feature type="compositionally biased region" description="Basic and acidic residues" evidence="1">
    <location>
        <begin position="598"/>
        <end position="612"/>
    </location>
</feature>
<evidence type="ECO:0000256" key="1">
    <source>
        <dbReference type="SAM" id="MobiDB-lite"/>
    </source>
</evidence>